<dbReference type="EMBL" id="LAZR01059855">
    <property type="protein sequence ID" value="KKK66909.1"/>
    <property type="molecule type" value="Genomic_DNA"/>
</dbReference>
<sequence length="78" mass="9017">MTDEVFQLMEEACHGTRFTEQQITDYCEKVLNLHLSSRPEGKLLFDGVQIIRQLQSELAHTGMEKMELTHQRQGPEGQ</sequence>
<accession>A0A0F8ZKJ0</accession>
<proteinExistence type="predicted"/>
<dbReference type="AlphaFoldDB" id="A0A0F8ZKJ0"/>
<organism evidence="1">
    <name type="scientific">marine sediment metagenome</name>
    <dbReference type="NCBI Taxonomy" id="412755"/>
    <lineage>
        <taxon>unclassified sequences</taxon>
        <taxon>metagenomes</taxon>
        <taxon>ecological metagenomes</taxon>
    </lineage>
</organism>
<name>A0A0F8ZKJ0_9ZZZZ</name>
<reference evidence="1" key="1">
    <citation type="journal article" date="2015" name="Nature">
        <title>Complex archaea that bridge the gap between prokaryotes and eukaryotes.</title>
        <authorList>
            <person name="Spang A."/>
            <person name="Saw J.H."/>
            <person name="Jorgensen S.L."/>
            <person name="Zaremba-Niedzwiedzka K."/>
            <person name="Martijn J."/>
            <person name="Lind A.E."/>
            <person name="van Eijk R."/>
            <person name="Schleper C."/>
            <person name="Guy L."/>
            <person name="Ettema T.J."/>
        </authorList>
    </citation>
    <scope>NUCLEOTIDE SEQUENCE</scope>
</reference>
<gene>
    <name evidence="1" type="ORF">LCGC14_2959360</name>
</gene>
<evidence type="ECO:0000313" key="1">
    <source>
        <dbReference type="EMBL" id="KKK66909.1"/>
    </source>
</evidence>
<protein>
    <submittedName>
        <fullName evidence="1">Uncharacterized protein</fullName>
    </submittedName>
</protein>
<comment type="caution">
    <text evidence="1">The sequence shown here is derived from an EMBL/GenBank/DDBJ whole genome shotgun (WGS) entry which is preliminary data.</text>
</comment>